<reference evidence="7 8" key="1">
    <citation type="submission" date="2024-06" db="EMBL/GenBank/DDBJ databases">
        <authorList>
            <person name="Kaempfer P."/>
            <person name="Viver T."/>
        </authorList>
    </citation>
    <scope>NUCLEOTIDE SEQUENCE [LARGE SCALE GENOMIC DNA]</scope>
    <source>
        <strain evidence="7 8">ST-37</strain>
    </source>
</reference>
<dbReference type="InterPro" id="IPR014016">
    <property type="entry name" value="UvrD-like_ATP-bd"/>
</dbReference>
<proteinExistence type="predicted"/>
<evidence type="ECO:0000256" key="2">
    <source>
        <dbReference type="ARBA" id="ARBA00022801"/>
    </source>
</evidence>
<dbReference type="InterPro" id="IPR027417">
    <property type="entry name" value="P-loop_NTPase"/>
</dbReference>
<evidence type="ECO:0000256" key="3">
    <source>
        <dbReference type="ARBA" id="ARBA00022806"/>
    </source>
</evidence>
<evidence type="ECO:0000256" key="5">
    <source>
        <dbReference type="PROSITE-ProRule" id="PRU00560"/>
    </source>
</evidence>
<protein>
    <submittedName>
        <fullName evidence="7">UvrD-helicase domain-containing protein</fullName>
    </submittedName>
</protein>
<dbReference type="Proteomes" id="UP001629058">
    <property type="component" value="Unassembled WGS sequence"/>
</dbReference>
<dbReference type="SUPFAM" id="SSF52540">
    <property type="entry name" value="P-loop containing nucleoside triphosphate hydrolases"/>
    <property type="match status" value="1"/>
</dbReference>
<organism evidence="7 8">
    <name type="scientific">Chryseobacterium terrae</name>
    <dbReference type="NCBI Taxonomy" id="3163299"/>
    <lineage>
        <taxon>Bacteria</taxon>
        <taxon>Pseudomonadati</taxon>
        <taxon>Bacteroidota</taxon>
        <taxon>Flavobacteriia</taxon>
        <taxon>Flavobacteriales</taxon>
        <taxon>Weeksellaceae</taxon>
        <taxon>Chryseobacterium group</taxon>
        <taxon>Chryseobacterium</taxon>
    </lineage>
</organism>
<dbReference type="EMBL" id="JBELPY010000009">
    <property type="protein sequence ID" value="MFL9834969.1"/>
    <property type="molecule type" value="Genomic_DNA"/>
</dbReference>
<keyword evidence="1 5" id="KW-0547">Nucleotide-binding</keyword>
<dbReference type="InterPro" id="IPR000212">
    <property type="entry name" value="DNA_helicase_UvrD/REP"/>
</dbReference>
<comment type="caution">
    <text evidence="7">The sequence shown here is derived from an EMBL/GenBank/DDBJ whole genome shotgun (WGS) entry which is preliminary data.</text>
</comment>
<dbReference type="Gene3D" id="1.10.10.160">
    <property type="match status" value="1"/>
</dbReference>
<dbReference type="Pfam" id="PF13245">
    <property type="entry name" value="AAA_19"/>
    <property type="match status" value="1"/>
</dbReference>
<evidence type="ECO:0000313" key="7">
    <source>
        <dbReference type="EMBL" id="MFL9834969.1"/>
    </source>
</evidence>
<feature type="binding site" evidence="5">
    <location>
        <begin position="170"/>
        <end position="177"/>
    </location>
    <ligand>
        <name>ATP</name>
        <dbReference type="ChEBI" id="CHEBI:30616"/>
    </ligand>
</feature>
<gene>
    <name evidence="7" type="ORF">ABS765_13105</name>
</gene>
<evidence type="ECO:0000256" key="4">
    <source>
        <dbReference type="ARBA" id="ARBA00022840"/>
    </source>
</evidence>
<evidence type="ECO:0000313" key="8">
    <source>
        <dbReference type="Proteomes" id="UP001629058"/>
    </source>
</evidence>
<feature type="domain" description="UvrD-like helicase ATP-binding" evidence="6">
    <location>
        <begin position="149"/>
        <end position="629"/>
    </location>
</feature>
<keyword evidence="4 5" id="KW-0067">ATP-binding</keyword>
<dbReference type="Gene3D" id="3.40.50.300">
    <property type="entry name" value="P-loop containing nucleotide triphosphate hydrolases"/>
    <property type="match status" value="3"/>
</dbReference>
<dbReference type="PROSITE" id="PS51198">
    <property type="entry name" value="UVRD_HELICASE_ATP_BIND"/>
    <property type="match status" value="1"/>
</dbReference>
<dbReference type="InterPro" id="IPR013986">
    <property type="entry name" value="DExx_box_DNA_helicase_dom_sf"/>
</dbReference>
<accession>A0ABW8Y4D8</accession>
<evidence type="ECO:0000256" key="1">
    <source>
        <dbReference type="ARBA" id="ARBA00022741"/>
    </source>
</evidence>
<keyword evidence="2 5" id="KW-0378">Hydrolase</keyword>
<dbReference type="RefSeq" id="WP_408091262.1">
    <property type="nucleotide sequence ID" value="NZ_JBELPY010000009.1"/>
</dbReference>
<dbReference type="PANTHER" id="PTHR11070:SF63">
    <property type="entry name" value="DNA HELICASE IV"/>
    <property type="match status" value="1"/>
</dbReference>
<sequence length="901" mass="105182">MISYLVAGVLTLGAVGWVTNTIREQKQRKIKKENEKLEKERLSNLFKSVLPSVYSANRGFRTLMSNTNGYFSNYKLAQWREKHSEILQNSIFQQSFKKIGLTSSEETEIAFFKNLIRSDENSRENFNNEFLKYELKQTQSLLSNIDGGKSLDEQQREAIIRDEDNSLVIAGAGCGKTTTIMGKVNYLNRSLNIPPEKILLISFTNQSAKDLANKVNITGIDAKTFHKLGLDIIKDVEQAKPSLYNADELTYFIKDTFKKLLADERYLRILTRYFTDFIKISKSDFEFKNQAEHIQHLKDHNYRPYKKVEVKVNNKLTVLREIVKSQEECKIANFLLFNGIDYRYEEPYEVATKTLDHRQYEPDFSLYQGNKRIYLEHYALDKNGNVPPFFASENISLEKAKMNYHAGIRWKRETHTENETVCIETFSYQFKDGTVEKSLITLLTSNGFNIKPLSEEEKWNLIQENASDEVTSLIALFTTFLNLYKSANITYEELNDKIKTKSGFDKERCEYFIALFYPLYRAYEEMLKRKQQIDFSDMINQAVNYLEKNKYVHQYKYLIIDEFQDISIGRYKLINAFKKQSENVKLFAVGDDWQSIYRFTGSDISLFNSFEKYFGFTNTSKIETTYRFGLPMIDISGNFVMKNPAQIKKNLKNKLEAQTDMEIFYTFSDDNDDTEGLEKAINKIIESKLLSGNTEPTDDEIKDILSHKYYLIGRYNHDFNRVKVEHTKFKIIKENTIEYRYSERLKVKLEFFTAHKSKGLEAEYTFVLNCNSGRLGFPSEMYDDPVLLLLLGDSETYPNSEERRLFYVALTRAKVKTSLIANKKFASKFIIELDESLNRDVNGSKRCPNCLSGDLELKTGVRLKDKKKWAFYGCSNFAIYDCQYKRWLADSEINQLNKVNS</sequence>
<keyword evidence="3 5" id="KW-0347">Helicase</keyword>
<name>A0ABW8Y4D8_9FLAO</name>
<evidence type="ECO:0000259" key="6">
    <source>
        <dbReference type="PROSITE" id="PS51198"/>
    </source>
</evidence>
<keyword evidence="8" id="KW-1185">Reference proteome</keyword>
<dbReference type="PANTHER" id="PTHR11070">
    <property type="entry name" value="UVRD / RECB / PCRA DNA HELICASE FAMILY MEMBER"/>
    <property type="match status" value="1"/>
</dbReference>